<sequence length="279" mass="30953">MLGLYPLRLYSLAVLGLTLAGAAAAATAAAPGFDCRHARSAVEQRICASDELSRRDAELNGLYRQIQAETAGIDGASGRRIDPLAAGQAAWLARRDACADEACLLRAYDRRIAELRRDWVQALETPAASMPVYRYERHGEFEVFIDDFRRAVAADDRAAVARMSARPFADYATGLSCVNAEDGCSTQELRATRSSLTPDEFRAKYERVLSPAVRTALRERRLRAYDPAVDEVRDENGEVEVVGPIAPGEYLLEDDDIFEQRVFRKIDGAYKLARVPFYP</sequence>
<feature type="domain" description="Lysozyme inhibitor LprI-like N-terminal" evidence="2">
    <location>
        <begin position="35"/>
        <end position="115"/>
    </location>
</feature>
<evidence type="ECO:0000259" key="2">
    <source>
        <dbReference type="Pfam" id="PF07007"/>
    </source>
</evidence>
<dbReference type="EMBL" id="CP159925">
    <property type="protein sequence ID" value="XCO76333.1"/>
    <property type="molecule type" value="Genomic_DNA"/>
</dbReference>
<gene>
    <name evidence="3" type="ORF">ABU614_05960</name>
</gene>
<name>A0AAU8MYN1_9GAMM</name>
<feature type="signal peptide" evidence="1">
    <location>
        <begin position="1"/>
        <end position="25"/>
    </location>
</feature>
<organism evidence="3">
    <name type="scientific">Lysobacter firmicutimachus</name>
    <dbReference type="NCBI Taxonomy" id="1792846"/>
    <lineage>
        <taxon>Bacteria</taxon>
        <taxon>Pseudomonadati</taxon>
        <taxon>Pseudomonadota</taxon>
        <taxon>Gammaproteobacteria</taxon>
        <taxon>Lysobacterales</taxon>
        <taxon>Lysobacteraceae</taxon>
        <taxon>Lysobacter</taxon>
    </lineage>
</organism>
<dbReference type="Gene3D" id="1.20.1270.180">
    <property type="match status" value="1"/>
</dbReference>
<dbReference type="Pfam" id="PF07007">
    <property type="entry name" value="LprI"/>
    <property type="match status" value="1"/>
</dbReference>
<reference evidence="3" key="1">
    <citation type="submission" date="2024-06" db="EMBL/GenBank/DDBJ databases">
        <authorList>
            <person name="Li S."/>
        </authorList>
    </citation>
    <scope>NUCLEOTIDE SEQUENCE</scope>
    <source>
        <strain evidence="3">SR10</strain>
    </source>
</reference>
<proteinExistence type="predicted"/>
<evidence type="ECO:0000256" key="1">
    <source>
        <dbReference type="SAM" id="SignalP"/>
    </source>
</evidence>
<protein>
    <submittedName>
        <fullName evidence="3">Lysozyme inhibitor LprI family protein</fullName>
    </submittedName>
</protein>
<dbReference type="GO" id="GO:0005576">
    <property type="term" value="C:extracellular region"/>
    <property type="evidence" value="ECO:0007669"/>
    <property type="project" value="TreeGrafter"/>
</dbReference>
<dbReference type="PANTHER" id="PTHR37549:SF1">
    <property type="entry name" value="LIPOPROTEIN LPRI"/>
    <property type="match status" value="1"/>
</dbReference>
<dbReference type="RefSeq" id="WP_363799696.1">
    <property type="nucleotide sequence ID" value="NZ_CP159925.1"/>
</dbReference>
<evidence type="ECO:0000313" key="3">
    <source>
        <dbReference type="EMBL" id="XCO76333.1"/>
    </source>
</evidence>
<feature type="chain" id="PRO_5043829429" evidence="1">
    <location>
        <begin position="26"/>
        <end position="279"/>
    </location>
</feature>
<accession>A0AAU8MYN1</accession>
<keyword evidence="1" id="KW-0732">Signal</keyword>
<dbReference type="PANTHER" id="PTHR37549">
    <property type="entry name" value="LIPOPROTEIN LPRI"/>
    <property type="match status" value="1"/>
</dbReference>
<dbReference type="InterPro" id="IPR052755">
    <property type="entry name" value="Lysozyme_Inhibitor_LprI"/>
</dbReference>
<dbReference type="InterPro" id="IPR009739">
    <property type="entry name" value="LprI-like_N"/>
</dbReference>
<dbReference type="AlphaFoldDB" id="A0AAU8MYN1"/>